<sequence length="65" mass="7151">MSSPEPTHTAWRKSTHSGGNEGNCVEIADLNDRIAIRDSKSPHTGHLTLTRQTFSTLLTHLAEQP</sequence>
<accession>A0ABP8CS61</accession>
<dbReference type="Proteomes" id="UP001501710">
    <property type="component" value="Unassembled WGS sequence"/>
</dbReference>
<dbReference type="InterPro" id="IPR007278">
    <property type="entry name" value="DUF397"/>
</dbReference>
<dbReference type="EMBL" id="BAABAS010000035">
    <property type="protein sequence ID" value="GAA4242659.1"/>
    <property type="molecule type" value="Genomic_DNA"/>
</dbReference>
<keyword evidence="4" id="KW-1185">Reference proteome</keyword>
<name>A0ABP8CS61_9ACTN</name>
<dbReference type="Pfam" id="PF04149">
    <property type="entry name" value="DUF397"/>
    <property type="match status" value="1"/>
</dbReference>
<protein>
    <submittedName>
        <fullName evidence="3">DUF397 domain-containing protein</fullName>
    </submittedName>
</protein>
<evidence type="ECO:0000313" key="4">
    <source>
        <dbReference type="Proteomes" id="UP001501710"/>
    </source>
</evidence>
<evidence type="ECO:0000256" key="1">
    <source>
        <dbReference type="SAM" id="MobiDB-lite"/>
    </source>
</evidence>
<feature type="domain" description="DUF397" evidence="2">
    <location>
        <begin position="10"/>
        <end position="61"/>
    </location>
</feature>
<organism evidence="3 4">
    <name type="scientific">Actinomadura meridiana</name>
    <dbReference type="NCBI Taxonomy" id="559626"/>
    <lineage>
        <taxon>Bacteria</taxon>
        <taxon>Bacillati</taxon>
        <taxon>Actinomycetota</taxon>
        <taxon>Actinomycetes</taxon>
        <taxon>Streptosporangiales</taxon>
        <taxon>Thermomonosporaceae</taxon>
        <taxon>Actinomadura</taxon>
    </lineage>
</organism>
<proteinExistence type="predicted"/>
<comment type="caution">
    <text evidence="3">The sequence shown here is derived from an EMBL/GenBank/DDBJ whole genome shotgun (WGS) entry which is preliminary data.</text>
</comment>
<evidence type="ECO:0000259" key="2">
    <source>
        <dbReference type="Pfam" id="PF04149"/>
    </source>
</evidence>
<dbReference type="RefSeq" id="WP_344908158.1">
    <property type="nucleotide sequence ID" value="NZ_BAABAS010000035.1"/>
</dbReference>
<gene>
    <name evidence="3" type="ORF">GCM10022254_76470</name>
</gene>
<reference evidence="4" key="1">
    <citation type="journal article" date="2019" name="Int. J. Syst. Evol. Microbiol.">
        <title>The Global Catalogue of Microorganisms (GCM) 10K type strain sequencing project: providing services to taxonomists for standard genome sequencing and annotation.</title>
        <authorList>
            <consortium name="The Broad Institute Genomics Platform"/>
            <consortium name="The Broad Institute Genome Sequencing Center for Infectious Disease"/>
            <person name="Wu L."/>
            <person name="Ma J."/>
        </authorList>
    </citation>
    <scope>NUCLEOTIDE SEQUENCE [LARGE SCALE GENOMIC DNA]</scope>
    <source>
        <strain evidence="4">JCM 17440</strain>
    </source>
</reference>
<feature type="region of interest" description="Disordered" evidence="1">
    <location>
        <begin position="1"/>
        <end position="24"/>
    </location>
</feature>
<evidence type="ECO:0000313" key="3">
    <source>
        <dbReference type="EMBL" id="GAA4242659.1"/>
    </source>
</evidence>